<comment type="caution">
    <text evidence="5">The sequence shown here is derived from an EMBL/GenBank/DDBJ whole genome shotgun (WGS) entry which is preliminary data.</text>
</comment>
<proteinExistence type="inferred from homology"/>
<dbReference type="PANTHER" id="PTHR11680">
    <property type="entry name" value="SERINE HYDROXYMETHYLTRANSFERASE"/>
    <property type="match status" value="1"/>
</dbReference>
<dbReference type="EMBL" id="CAQL01001021">
    <property type="protein sequence ID" value="CCQ58454.1"/>
    <property type="molecule type" value="Genomic_DNA"/>
</dbReference>
<dbReference type="InterPro" id="IPR015422">
    <property type="entry name" value="PyrdxlP-dep_Trfase_small"/>
</dbReference>
<evidence type="ECO:0000256" key="3">
    <source>
        <dbReference type="ARBA" id="ARBA00022898"/>
    </source>
</evidence>
<dbReference type="AlphaFoldDB" id="T2IZW9"/>
<comment type="cofactor">
    <cofactor evidence="1">
        <name>pyridoxal 5'-phosphate</name>
        <dbReference type="ChEBI" id="CHEBI:597326"/>
    </cofactor>
</comment>
<name>T2IZW9_CROWT</name>
<keyword evidence="5" id="KW-0489">Methyltransferase</keyword>
<accession>T2IZW9</accession>
<evidence type="ECO:0000259" key="4">
    <source>
        <dbReference type="Pfam" id="PF00464"/>
    </source>
</evidence>
<dbReference type="InterPro" id="IPR039429">
    <property type="entry name" value="SHMT-like_dom"/>
</dbReference>
<gene>
    <name evidence="5" type="ORF">CWATWH0005_4527</name>
</gene>
<dbReference type="EC" id="2.1.2.1" evidence="5"/>
<dbReference type="PANTHER" id="PTHR11680:SF35">
    <property type="entry name" value="SERINE HYDROXYMETHYLTRANSFERASE 1"/>
    <property type="match status" value="1"/>
</dbReference>
<keyword evidence="3" id="KW-0663">Pyridoxal phosphate</keyword>
<dbReference type="InterPro" id="IPR015424">
    <property type="entry name" value="PyrdxlP-dep_Trfase"/>
</dbReference>
<reference evidence="5 6" key="2">
    <citation type="submission" date="2013-09" db="EMBL/GenBank/DDBJ databases">
        <title>Whole genome comparison of six Crocosphaera watsonii strains with differing phenotypes.</title>
        <authorList>
            <person name="Bench S.R."/>
            <person name="Heller P."/>
            <person name="Frank I."/>
            <person name="Arciniega M."/>
            <person name="Shilova I.N."/>
            <person name="Zehr J.P."/>
        </authorList>
    </citation>
    <scope>NUCLEOTIDE SEQUENCE [LARGE SCALE GENOMIC DNA]</scope>
    <source>
        <strain evidence="5 6">WH 0005</strain>
    </source>
</reference>
<dbReference type="GO" id="GO:0004372">
    <property type="term" value="F:glycine hydroxymethyltransferase activity"/>
    <property type="evidence" value="ECO:0007669"/>
    <property type="project" value="UniProtKB-EC"/>
</dbReference>
<dbReference type="Gene3D" id="3.90.1150.10">
    <property type="entry name" value="Aspartate Aminotransferase, domain 1"/>
    <property type="match status" value="1"/>
</dbReference>
<comment type="similarity">
    <text evidence="2">Belongs to the SHMT family.</text>
</comment>
<keyword evidence="5" id="KW-0808">Transferase</keyword>
<feature type="domain" description="Serine hydroxymethyltransferase-like" evidence="4">
    <location>
        <begin position="2"/>
        <end position="50"/>
    </location>
</feature>
<dbReference type="GO" id="GO:0030170">
    <property type="term" value="F:pyridoxal phosphate binding"/>
    <property type="evidence" value="ECO:0007669"/>
    <property type="project" value="TreeGrafter"/>
</dbReference>
<evidence type="ECO:0000313" key="6">
    <source>
        <dbReference type="Proteomes" id="UP000017981"/>
    </source>
</evidence>
<organism evidence="5 6">
    <name type="scientific">Crocosphaera watsonii WH 0005</name>
    <dbReference type="NCBI Taxonomy" id="423472"/>
    <lineage>
        <taxon>Bacteria</taxon>
        <taxon>Bacillati</taxon>
        <taxon>Cyanobacteriota</taxon>
        <taxon>Cyanophyceae</taxon>
        <taxon>Oscillatoriophycideae</taxon>
        <taxon>Chroococcales</taxon>
        <taxon>Aphanothecaceae</taxon>
        <taxon>Crocosphaera</taxon>
    </lineage>
</organism>
<dbReference type="GO" id="GO:0005829">
    <property type="term" value="C:cytosol"/>
    <property type="evidence" value="ECO:0007669"/>
    <property type="project" value="TreeGrafter"/>
</dbReference>
<protein>
    <submittedName>
        <fullName evidence="5">Serine hydroxymethyltransferase</fullName>
        <ecNumber evidence="5">2.1.2.1</ecNumber>
    </submittedName>
</protein>
<dbReference type="SUPFAM" id="SSF53383">
    <property type="entry name" value="PLP-dependent transferases"/>
    <property type="match status" value="1"/>
</dbReference>
<dbReference type="GO" id="GO:0008168">
    <property type="term" value="F:methyltransferase activity"/>
    <property type="evidence" value="ECO:0007669"/>
    <property type="project" value="UniProtKB-KW"/>
</dbReference>
<dbReference type="Pfam" id="PF00464">
    <property type="entry name" value="SHMT"/>
    <property type="match status" value="1"/>
</dbReference>
<dbReference type="GO" id="GO:0032259">
    <property type="term" value="P:methylation"/>
    <property type="evidence" value="ECO:0007669"/>
    <property type="project" value="UniProtKB-KW"/>
</dbReference>
<evidence type="ECO:0000256" key="1">
    <source>
        <dbReference type="ARBA" id="ARBA00001933"/>
    </source>
</evidence>
<reference evidence="5 6" key="1">
    <citation type="submission" date="2013-01" db="EMBL/GenBank/DDBJ databases">
        <authorList>
            <person name="Bench S."/>
        </authorList>
    </citation>
    <scope>NUCLEOTIDE SEQUENCE [LARGE SCALE GENOMIC DNA]</scope>
    <source>
        <strain evidence="5 6">WH 0005</strain>
    </source>
</reference>
<evidence type="ECO:0000313" key="5">
    <source>
        <dbReference type="EMBL" id="CCQ58454.1"/>
    </source>
</evidence>
<dbReference type="Proteomes" id="UP000017981">
    <property type="component" value="Unassembled WGS sequence"/>
</dbReference>
<evidence type="ECO:0000256" key="2">
    <source>
        <dbReference type="ARBA" id="ARBA00006376"/>
    </source>
</evidence>
<dbReference type="GO" id="GO:0046653">
    <property type="term" value="P:tetrahydrofolate metabolic process"/>
    <property type="evidence" value="ECO:0007669"/>
    <property type="project" value="TreeGrafter"/>
</dbReference>
<dbReference type="InterPro" id="IPR049943">
    <property type="entry name" value="Ser_HO-MeTrfase-like"/>
</dbReference>
<dbReference type="GO" id="GO:0019264">
    <property type="term" value="P:glycine biosynthetic process from serine"/>
    <property type="evidence" value="ECO:0007669"/>
    <property type="project" value="TreeGrafter"/>
</dbReference>
<sequence length="91" mass="9911">MSEINITANKNTVPFDPESPFVTSGLRLGSPAMTTRGLGVDDFAEIGNIIADCLLNRNDEGVKQDCLNRVKALCDRFPLYPHLNIPVPVLA</sequence>